<name>A0ABR0YE65_HUSHU</name>
<protein>
    <submittedName>
        <fullName evidence="9">Torsin-4A-like isoform X1</fullName>
    </submittedName>
</protein>
<dbReference type="Gene3D" id="3.40.50.300">
    <property type="entry name" value="P-loop containing nucleotide triphosphate hydrolases"/>
    <property type="match status" value="1"/>
</dbReference>
<dbReference type="PRINTS" id="PR00300">
    <property type="entry name" value="CLPPROTEASEA"/>
</dbReference>
<dbReference type="SUPFAM" id="SSF52540">
    <property type="entry name" value="P-loop containing nucleoside triphosphate hydrolases"/>
    <property type="match status" value="1"/>
</dbReference>
<evidence type="ECO:0000256" key="2">
    <source>
        <dbReference type="ARBA" id="ARBA00006235"/>
    </source>
</evidence>
<evidence type="ECO:0000313" key="10">
    <source>
        <dbReference type="Proteomes" id="UP001369086"/>
    </source>
</evidence>
<dbReference type="Pfam" id="PF06309">
    <property type="entry name" value="Torsin"/>
    <property type="match status" value="1"/>
</dbReference>
<dbReference type="InterPro" id="IPR027417">
    <property type="entry name" value="P-loop_NTPase"/>
</dbReference>
<accession>A0ABR0YE65</accession>
<dbReference type="Pfam" id="PF21376">
    <property type="entry name" value="TOR1A_C"/>
    <property type="match status" value="1"/>
</dbReference>
<dbReference type="InterPro" id="IPR010448">
    <property type="entry name" value="Torsin"/>
</dbReference>
<dbReference type="EMBL" id="JAHFZB010000034">
    <property type="protein sequence ID" value="KAK6470937.1"/>
    <property type="molecule type" value="Genomic_DNA"/>
</dbReference>
<keyword evidence="3" id="KW-0812">Transmembrane</keyword>
<evidence type="ECO:0000259" key="8">
    <source>
        <dbReference type="Pfam" id="PF21376"/>
    </source>
</evidence>
<evidence type="ECO:0000256" key="4">
    <source>
        <dbReference type="ARBA" id="ARBA00022741"/>
    </source>
</evidence>
<keyword evidence="6" id="KW-1133">Transmembrane helix</keyword>
<sequence>RSCSCPAGVAFLSAELDAAGSEMEGESQTDEAPARMSSLTSKLQAMIRIRRKYQVFKARRAELAREQSRTAMLHRGSTGPEIFTFETTAAGTAASPCVCRRKKKRKSRVMFPNSGRKYLPVQERNRAKSCLFLLSIIVFLQVYNAIENLDDHLQKYDLEGLEKTLKREVFGQKAAMENIIDLLTDYLSTYVHNKPLVLSLNGPIGVGKSHLGRILARHFRSVTRDQLVLQYFMLHHCPLEEKATMCAQDLASRITEMVNRGESEERIPVFIFDEVEFMHKEILDFLHSCFQANQTNEFLNAVYVLISNIGQGEITKFVLQNSSSSTPFGRQRGSHELVKQLKASLSKYHPVWKEADIVPFSLLEKAHIMDCFLDEMTQEGFYPDSSHIEHLAGEISYYTAGDKEYSMNGCKQVVAKVNLL</sequence>
<gene>
    <name evidence="9" type="ORF">HHUSO_G30453</name>
</gene>
<keyword evidence="4" id="KW-0547">Nucleotide-binding</keyword>
<comment type="subcellular location">
    <subcellularLocation>
        <location evidence="1">Membrane</location>
        <topology evidence="1">Single-pass membrane protein</topology>
    </subcellularLocation>
</comment>
<proteinExistence type="inferred from homology"/>
<dbReference type="InterPro" id="IPR001270">
    <property type="entry name" value="ClpA/B"/>
</dbReference>
<evidence type="ECO:0000256" key="5">
    <source>
        <dbReference type="ARBA" id="ARBA00022840"/>
    </source>
</evidence>
<keyword evidence="5" id="KW-0067">ATP-binding</keyword>
<keyword evidence="10" id="KW-1185">Reference proteome</keyword>
<comment type="similarity">
    <text evidence="2">Belongs to the ClpA/ClpB family. Torsin subfamily.</text>
</comment>
<keyword evidence="7" id="KW-0472">Membrane</keyword>
<evidence type="ECO:0000256" key="7">
    <source>
        <dbReference type="ARBA" id="ARBA00023136"/>
    </source>
</evidence>
<organism evidence="9 10">
    <name type="scientific">Huso huso</name>
    <name type="common">Beluga</name>
    <name type="synonym">Acipenser huso</name>
    <dbReference type="NCBI Taxonomy" id="61971"/>
    <lineage>
        <taxon>Eukaryota</taxon>
        <taxon>Metazoa</taxon>
        <taxon>Chordata</taxon>
        <taxon>Craniata</taxon>
        <taxon>Vertebrata</taxon>
        <taxon>Euteleostomi</taxon>
        <taxon>Actinopterygii</taxon>
        <taxon>Chondrostei</taxon>
        <taxon>Acipenseriformes</taxon>
        <taxon>Acipenseridae</taxon>
        <taxon>Huso</taxon>
    </lineage>
</organism>
<feature type="non-terminal residue" evidence="9">
    <location>
        <position position="1"/>
    </location>
</feature>
<dbReference type="InterPro" id="IPR049337">
    <property type="entry name" value="TOR1A_C"/>
</dbReference>
<dbReference type="Proteomes" id="UP001369086">
    <property type="component" value="Unassembled WGS sequence"/>
</dbReference>
<reference evidence="9 10" key="1">
    <citation type="submission" date="2021-05" db="EMBL/GenBank/DDBJ databases">
        <authorList>
            <person name="Zahm M."/>
            <person name="Klopp C."/>
            <person name="Cabau C."/>
            <person name="Kuhl H."/>
            <person name="Suciu R."/>
            <person name="Ciorpac M."/>
            <person name="Holostenco D."/>
            <person name="Gessner J."/>
            <person name="Wuertz S."/>
            <person name="Hohne C."/>
            <person name="Stock M."/>
            <person name="Gislard M."/>
            <person name="Lluch J."/>
            <person name="Milhes M."/>
            <person name="Lampietro C."/>
            <person name="Lopez Roques C."/>
            <person name="Donnadieu C."/>
            <person name="Du K."/>
            <person name="Schartl M."/>
            <person name="Guiguen Y."/>
        </authorList>
    </citation>
    <scope>NUCLEOTIDE SEQUENCE [LARGE SCALE GENOMIC DNA]</scope>
    <source>
        <strain evidence="9">Hh-F2</strain>
        <tissue evidence="9">Blood</tissue>
    </source>
</reference>
<evidence type="ECO:0000256" key="6">
    <source>
        <dbReference type="ARBA" id="ARBA00022989"/>
    </source>
</evidence>
<evidence type="ECO:0000256" key="3">
    <source>
        <dbReference type="ARBA" id="ARBA00022692"/>
    </source>
</evidence>
<comment type="caution">
    <text evidence="9">The sequence shown here is derived from an EMBL/GenBank/DDBJ whole genome shotgun (WGS) entry which is preliminary data.</text>
</comment>
<evidence type="ECO:0000256" key="1">
    <source>
        <dbReference type="ARBA" id="ARBA00004167"/>
    </source>
</evidence>
<feature type="domain" description="Torsin-1A C-terminal" evidence="8">
    <location>
        <begin position="363"/>
        <end position="417"/>
    </location>
</feature>
<dbReference type="PANTHER" id="PTHR10760:SF1">
    <property type="entry name" value="TORSIN-4A"/>
    <property type="match status" value="1"/>
</dbReference>
<evidence type="ECO:0000313" key="9">
    <source>
        <dbReference type="EMBL" id="KAK6470937.1"/>
    </source>
</evidence>
<dbReference type="PANTHER" id="PTHR10760">
    <property type="entry name" value="TORSIN"/>
    <property type="match status" value="1"/>
</dbReference>